<dbReference type="AlphaFoldDB" id="A0A9W4UFU5"/>
<name>A0A9W4UFU5_9PLEO</name>
<evidence type="ECO:0000313" key="1">
    <source>
        <dbReference type="EMBL" id="CAI6335678.1"/>
    </source>
</evidence>
<reference evidence="1" key="1">
    <citation type="submission" date="2023-01" db="EMBL/GenBank/DDBJ databases">
        <authorList>
            <person name="Van Ghelder C."/>
            <person name="Rancurel C."/>
        </authorList>
    </citation>
    <scope>NUCLEOTIDE SEQUENCE</scope>
    <source>
        <strain evidence="1">CNCM I-4278</strain>
    </source>
</reference>
<dbReference type="EMBL" id="CAOQHR010000006">
    <property type="protein sequence ID" value="CAI6335678.1"/>
    <property type="molecule type" value="Genomic_DNA"/>
</dbReference>
<protein>
    <submittedName>
        <fullName evidence="1">Uncharacterized protein</fullName>
    </submittedName>
</protein>
<evidence type="ECO:0000313" key="2">
    <source>
        <dbReference type="Proteomes" id="UP001152607"/>
    </source>
</evidence>
<sequence>MSGWYSAIDKTISTITPPQGQCSLFLSTKTTMAQEHRMPSYPPPNHNRALSLCFLPHHSIPHHRARR</sequence>
<organism evidence="1 2">
    <name type="scientific">Periconia digitata</name>
    <dbReference type="NCBI Taxonomy" id="1303443"/>
    <lineage>
        <taxon>Eukaryota</taxon>
        <taxon>Fungi</taxon>
        <taxon>Dikarya</taxon>
        <taxon>Ascomycota</taxon>
        <taxon>Pezizomycotina</taxon>
        <taxon>Dothideomycetes</taxon>
        <taxon>Pleosporomycetidae</taxon>
        <taxon>Pleosporales</taxon>
        <taxon>Massarineae</taxon>
        <taxon>Periconiaceae</taxon>
        <taxon>Periconia</taxon>
    </lineage>
</organism>
<gene>
    <name evidence="1" type="ORF">PDIGIT_LOCUS8763</name>
</gene>
<accession>A0A9W4UFU5</accession>
<dbReference type="Proteomes" id="UP001152607">
    <property type="component" value="Unassembled WGS sequence"/>
</dbReference>
<proteinExistence type="predicted"/>
<keyword evidence="2" id="KW-1185">Reference proteome</keyword>
<comment type="caution">
    <text evidence="1">The sequence shown here is derived from an EMBL/GenBank/DDBJ whole genome shotgun (WGS) entry which is preliminary data.</text>
</comment>